<sequence length="169" mass="17959">MAAAPGLRPFLPGDGPRLAALFRASVERLADDYYDEDQLAAWIGRADDEDAFAARLAADLTLVGLLRGEIAGFASLKDNKSVDMLYVHPDFARRGVASALVDALEKLAAARGAPKLNVDASDAARDFFAARGYVPQSRNTVVLGEEWLGNTTMTKELAPHGSRAATGNA</sequence>
<dbReference type="AlphaFoldDB" id="A0A6B8K905"/>
<dbReference type="RefSeq" id="WP_136495032.1">
    <property type="nucleotide sequence ID" value="NZ_CP046052.1"/>
</dbReference>
<dbReference type="PANTHER" id="PTHR43451:SF1">
    <property type="entry name" value="ACETYLTRANSFERASE"/>
    <property type="match status" value="1"/>
</dbReference>
<dbReference type="InterPro" id="IPR000182">
    <property type="entry name" value="GNAT_dom"/>
</dbReference>
<evidence type="ECO:0000259" key="1">
    <source>
        <dbReference type="PROSITE" id="PS51186"/>
    </source>
</evidence>
<evidence type="ECO:0000313" key="2">
    <source>
        <dbReference type="EMBL" id="QGM44734.1"/>
    </source>
</evidence>
<dbReference type="SUPFAM" id="SSF55729">
    <property type="entry name" value="Acyl-CoA N-acyltransferases (Nat)"/>
    <property type="match status" value="1"/>
</dbReference>
<protein>
    <submittedName>
        <fullName evidence="2">GNAT family N-acetyltransferase</fullName>
    </submittedName>
</protein>
<name>A0A6B8K905_9HYPH</name>
<dbReference type="Proteomes" id="UP000309061">
    <property type="component" value="Chromosome"/>
</dbReference>
<accession>A0A6B8K905</accession>
<organism evidence="2 3">
    <name type="scientific">Methylocystis heyeri</name>
    <dbReference type="NCBI Taxonomy" id="391905"/>
    <lineage>
        <taxon>Bacteria</taxon>
        <taxon>Pseudomonadati</taxon>
        <taxon>Pseudomonadota</taxon>
        <taxon>Alphaproteobacteria</taxon>
        <taxon>Hyphomicrobiales</taxon>
        <taxon>Methylocystaceae</taxon>
        <taxon>Methylocystis</taxon>
    </lineage>
</organism>
<keyword evidence="3" id="KW-1185">Reference proteome</keyword>
<dbReference type="InterPro" id="IPR016181">
    <property type="entry name" value="Acyl_CoA_acyltransferase"/>
</dbReference>
<dbReference type="InterPro" id="IPR052564">
    <property type="entry name" value="N-acetyltrans/Recomb-assoc"/>
</dbReference>
<feature type="domain" description="N-acetyltransferase" evidence="1">
    <location>
        <begin position="5"/>
        <end position="158"/>
    </location>
</feature>
<dbReference type="Pfam" id="PF13673">
    <property type="entry name" value="Acetyltransf_10"/>
    <property type="match status" value="1"/>
</dbReference>
<dbReference type="GO" id="GO:0016747">
    <property type="term" value="F:acyltransferase activity, transferring groups other than amino-acyl groups"/>
    <property type="evidence" value="ECO:0007669"/>
    <property type="project" value="InterPro"/>
</dbReference>
<dbReference type="EMBL" id="CP046052">
    <property type="protein sequence ID" value="QGM44734.1"/>
    <property type="molecule type" value="Genomic_DNA"/>
</dbReference>
<keyword evidence="2" id="KW-0808">Transferase</keyword>
<reference evidence="2 3" key="1">
    <citation type="submission" date="2019-11" db="EMBL/GenBank/DDBJ databases">
        <title>The genome sequence of Methylocystis heyeri.</title>
        <authorList>
            <person name="Oshkin I.Y."/>
            <person name="Miroshnikov K."/>
            <person name="Dedysh S.N."/>
        </authorList>
    </citation>
    <scope>NUCLEOTIDE SEQUENCE [LARGE SCALE GENOMIC DNA]</scope>
    <source>
        <strain evidence="2 3">H2</strain>
    </source>
</reference>
<dbReference type="PROSITE" id="PS51186">
    <property type="entry name" value="GNAT"/>
    <property type="match status" value="1"/>
</dbReference>
<dbReference type="PANTHER" id="PTHR43451">
    <property type="entry name" value="ACETYLTRANSFERASE (GNAT) FAMILY PROTEIN"/>
    <property type="match status" value="1"/>
</dbReference>
<gene>
    <name evidence="2" type="ORF">H2LOC_002980</name>
</gene>
<dbReference type="CDD" id="cd04301">
    <property type="entry name" value="NAT_SF"/>
    <property type="match status" value="1"/>
</dbReference>
<dbReference type="Gene3D" id="3.40.630.30">
    <property type="match status" value="1"/>
</dbReference>
<dbReference type="OrthoDB" id="9789081at2"/>
<evidence type="ECO:0000313" key="3">
    <source>
        <dbReference type="Proteomes" id="UP000309061"/>
    </source>
</evidence>
<dbReference type="KEGG" id="mhey:H2LOC_002980"/>
<proteinExistence type="predicted"/>